<dbReference type="GO" id="GO:0005886">
    <property type="term" value="C:plasma membrane"/>
    <property type="evidence" value="ECO:0007669"/>
    <property type="project" value="UniProtKB-SubCell"/>
</dbReference>
<dbReference type="InterPro" id="IPR050482">
    <property type="entry name" value="Sensor_HK_TwoCompSys"/>
</dbReference>
<evidence type="ECO:0000256" key="4">
    <source>
        <dbReference type="ARBA" id="ARBA00022519"/>
    </source>
</evidence>
<comment type="caution">
    <text evidence="18">The sequence shown here is derived from an EMBL/GenBank/DDBJ whole genome shotgun (WGS) entry which is preliminary data.</text>
</comment>
<dbReference type="GO" id="GO:0005524">
    <property type="term" value="F:ATP binding"/>
    <property type="evidence" value="ECO:0007669"/>
    <property type="project" value="UniProtKB-UniRule"/>
</dbReference>
<dbReference type="EC" id="2.7.13.3" evidence="14"/>
<accession>A0A845SRS4</accession>
<dbReference type="SMART" id="SM00387">
    <property type="entry name" value="HATPase_c"/>
    <property type="match status" value="1"/>
</dbReference>
<sequence>MTKPLFAPLSIVQQVALLMLLSGILGVGGMSLSLWMAQGMQGNAHAINKAGSLRMQSYRLLSRVPLDRDSGPLIAELERDQLSDDLQQPVKRERLTPQYLALRAHWHTTLKPLLLRAQRPADAAGGVAEFVRRLDALVSDLDRNTERRLTLVASVQKIVIALTLLVLAGTIIYLRRRLLRPWRRLLNQARAVSRGDFSQRYPLPAGARRGGHHEMDQLGLTLNGMSQSLSQIYAELEQRVADKTADLRQKNRALDFLYRASRQLHTGEPLPGRLHTVLEELQILTPLREIQIRLYENDHDAGITETAGVVPAAVVPVGDEAEQLSWSLHDKLGQYGIMLAQYPARHIMDDAQRRLVATLIEQLTSTLALERQAEHQQQLLLMAERTAIAGELHDSIAQSLSCLKLQIGVLQMQSADTTPENQLLMQQMRDELNTAYRQLRELLTTFRLRQTEPGLRAALQTTVEEFSARLGFAIDFTYRLPAKTVSSHQVIHLTQIAREALTNIVKHAGASRVAVAARLEADGLVLDIRDNGRGLPDEHQRQHHYGLVIMQDRARSLQGHCRVARLACGGTEVRVYVPRQPAPTH</sequence>
<dbReference type="InterPro" id="IPR003660">
    <property type="entry name" value="HAMP_dom"/>
</dbReference>
<dbReference type="PANTHER" id="PTHR24421">
    <property type="entry name" value="NITRATE/NITRITE SENSOR PROTEIN NARX-RELATED"/>
    <property type="match status" value="1"/>
</dbReference>
<feature type="transmembrane region" description="Helical" evidence="15">
    <location>
        <begin position="151"/>
        <end position="174"/>
    </location>
</feature>
<evidence type="ECO:0000256" key="1">
    <source>
        <dbReference type="ARBA" id="ARBA00000085"/>
    </source>
</evidence>
<keyword evidence="4 14" id="KW-0997">Cell inner membrane</keyword>
<dbReference type="InterPro" id="IPR042295">
    <property type="entry name" value="NarX-like_N_sf"/>
</dbReference>
<evidence type="ECO:0000256" key="13">
    <source>
        <dbReference type="ARBA" id="ARBA00023136"/>
    </source>
</evidence>
<comment type="subcellular location">
    <subcellularLocation>
        <location evidence="2">Cell inner membrane</location>
        <topology evidence="2">Multi-pass membrane protein</topology>
    </subcellularLocation>
</comment>
<dbReference type="NCBIfam" id="NF007896">
    <property type="entry name" value="PRK10600.1"/>
    <property type="match status" value="1"/>
</dbReference>
<dbReference type="Pfam" id="PF00672">
    <property type="entry name" value="HAMP"/>
    <property type="match status" value="1"/>
</dbReference>
<evidence type="ECO:0000256" key="7">
    <source>
        <dbReference type="ARBA" id="ARBA00022692"/>
    </source>
</evidence>
<evidence type="ECO:0000256" key="3">
    <source>
        <dbReference type="ARBA" id="ARBA00022475"/>
    </source>
</evidence>
<dbReference type="Gene3D" id="1.10.287.130">
    <property type="match status" value="1"/>
</dbReference>
<evidence type="ECO:0000313" key="19">
    <source>
        <dbReference type="Proteomes" id="UP000461443"/>
    </source>
</evidence>
<dbReference type="CDD" id="cd16917">
    <property type="entry name" value="HATPase_UhpB-NarQ-NarX-like"/>
    <property type="match status" value="1"/>
</dbReference>
<evidence type="ECO:0000256" key="11">
    <source>
        <dbReference type="ARBA" id="ARBA00022989"/>
    </source>
</evidence>
<dbReference type="Gene3D" id="1.20.5.1930">
    <property type="match status" value="1"/>
</dbReference>
<dbReference type="PIRSF" id="PIRSF003167">
    <property type="entry name" value="STHK_NarX/NarQ"/>
    <property type="match status" value="1"/>
</dbReference>
<dbReference type="Pfam" id="PF13675">
    <property type="entry name" value="PilJ"/>
    <property type="match status" value="1"/>
</dbReference>
<keyword evidence="5" id="KW-0597">Phosphoprotein</keyword>
<dbReference type="GO" id="GO:0000155">
    <property type="term" value="F:phosphorelay sensor kinase activity"/>
    <property type="evidence" value="ECO:0007669"/>
    <property type="project" value="UniProtKB-UniRule"/>
</dbReference>
<dbReference type="Pfam" id="PF02518">
    <property type="entry name" value="HATPase_c"/>
    <property type="match status" value="1"/>
</dbReference>
<dbReference type="AlphaFoldDB" id="A0A845SRS4"/>
<feature type="domain" description="Histidine kinase" evidence="16">
    <location>
        <begin position="391"/>
        <end position="581"/>
    </location>
</feature>
<evidence type="ECO:0000256" key="14">
    <source>
        <dbReference type="PIRNR" id="PIRNR003167"/>
    </source>
</evidence>
<evidence type="ECO:0000256" key="15">
    <source>
        <dbReference type="SAM" id="Phobius"/>
    </source>
</evidence>
<reference evidence="18 19" key="2">
    <citation type="submission" date="2020-02" db="EMBL/GenBank/DDBJ databases">
        <title>The new genus of Enterobacteriales.</title>
        <authorList>
            <person name="Kim I.S."/>
        </authorList>
    </citation>
    <scope>NUCLEOTIDE SEQUENCE [LARGE SCALE GENOMIC DNA]</scope>
    <source>
        <strain evidence="18 19">SAP-6</strain>
    </source>
</reference>
<gene>
    <name evidence="18" type="primary">narX</name>
    <name evidence="18" type="ORF">GRH90_23980</name>
</gene>
<reference evidence="18 19" key="1">
    <citation type="submission" date="2019-12" db="EMBL/GenBank/DDBJ databases">
        <authorList>
            <person name="Lee S.D."/>
        </authorList>
    </citation>
    <scope>NUCLEOTIDE SEQUENCE [LARGE SCALE GENOMIC DNA]</scope>
    <source>
        <strain evidence="18 19">SAP-6</strain>
    </source>
</reference>
<dbReference type="Gene3D" id="1.20.120.960">
    <property type="entry name" value="Histidine kinase NarX, sensor domain"/>
    <property type="match status" value="1"/>
</dbReference>
<keyword evidence="3 14" id="KW-1003">Cell membrane</keyword>
<dbReference type="PROSITE" id="PS50885">
    <property type="entry name" value="HAMP"/>
    <property type="match status" value="1"/>
</dbReference>
<evidence type="ECO:0000256" key="12">
    <source>
        <dbReference type="ARBA" id="ARBA00023012"/>
    </source>
</evidence>
<dbReference type="CDD" id="cd22900">
    <property type="entry name" value="NarX_sensor"/>
    <property type="match status" value="1"/>
</dbReference>
<dbReference type="SUPFAM" id="SSF158472">
    <property type="entry name" value="HAMP domain-like"/>
    <property type="match status" value="1"/>
</dbReference>
<organism evidence="18 19">
    <name type="scientific">Acerihabitans arboris</name>
    <dbReference type="NCBI Taxonomy" id="2691583"/>
    <lineage>
        <taxon>Bacteria</taxon>
        <taxon>Pseudomonadati</taxon>
        <taxon>Pseudomonadota</taxon>
        <taxon>Gammaproteobacteria</taxon>
        <taxon>Enterobacterales</taxon>
        <taxon>Pectobacteriaceae</taxon>
        <taxon>Acerihabitans</taxon>
    </lineage>
</organism>
<dbReference type="EMBL" id="WUBS01000022">
    <property type="protein sequence ID" value="NDL65797.1"/>
    <property type="molecule type" value="Genomic_DNA"/>
</dbReference>
<keyword evidence="8 14" id="KW-0547">Nucleotide-binding</keyword>
<evidence type="ECO:0000256" key="6">
    <source>
        <dbReference type="ARBA" id="ARBA00022679"/>
    </source>
</evidence>
<dbReference type="SUPFAM" id="SSF55874">
    <property type="entry name" value="ATPase domain of HSP90 chaperone/DNA topoisomerase II/histidine kinase"/>
    <property type="match status" value="1"/>
</dbReference>
<dbReference type="SMART" id="SM00304">
    <property type="entry name" value="HAMP"/>
    <property type="match status" value="1"/>
</dbReference>
<keyword evidence="13 14" id="KW-0472">Membrane</keyword>
<evidence type="ECO:0000256" key="8">
    <source>
        <dbReference type="ARBA" id="ARBA00022741"/>
    </source>
</evidence>
<evidence type="ECO:0000259" key="17">
    <source>
        <dbReference type="PROSITE" id="PS50885"/>
    </source>
</evidence>
<dbReference type="InterPro" id="IPR029095">
    <property type="entry name" value="NarX-like_N"/>
</dbReference>
<keyword evidence="10 14" id="KW-0067">ATP-binding</keyword>
<dbReference type="PROSITE" id="PS50109">
    <property type="entry name" value="HIS_KIN"/>
    <property type="match status" value="1"/>
</dbReference>
<dbReference type="InterPro" id="IPR005467">
    <property type="entry name" value="His_kinase_dom"/>
</dbReference>
<keyword evidence="12 14" id="KW-0902">Two-component regulatory system</keyword>
<feature type="domain" description="HAMP" evidence="17">
    <location>
        <begin position="176"/>
        <end position="234"/>
    </location>
</feature>
<keyword evidence="11 15" id="KW-1133">Transmembrane helix</keyword>
<comment type="catalytic activity">
    <reaction evidence="1 14">
        <text>ATP + protein L-histidine = ADP + protein N-phospho-L-histidine.</text>
        <dbReference type="EC" id="2.7.13.3"/>
    </reaction>
</comment>
<dbReference type="InterPro" id="IPR011712">
    <property type="entry name" value="Sig_transdc_His_kin_sub3_dim/P"/>
</dbReference>
<protein>
    <recommendedName>
        <fullName evidence="14">Sensor protein</fullName>
        <ecNumber evidence="14">2.7.13.3</ecNumber>
    </recommendedName>
</protein>
<dbReference type="Gene3D" id="3.30.565.10">
    <property type="entry name" value="Histidine kinase-like ATPase, C-terminal domain"/>
    <property type="match status" value="1"/>
</dbReference>
<dbReference type="Pfam" id="PF07730">
    <property type="entry name" value="HisKA_3"/>
    <property type="match status" value="1"/>
</dbReference>
<dbReference type="RefSeq" id="WP_162368508.1">
    <property type="nucleotide sequence ID" value="NZ_WUBS01000022.1"/>
</dbReference>
<evidence type="ECO:0000256" key="9">
    <source>
        <dbReference type="ARBA" id="ARBA00022777"/>
    </source>
</evidence>
<evidence type="ECO:0000256" key="10">
    <source>
        <dbReference type="ARBA" id="ARBA00022840"/>
    </source>
</evidence>
<keyword evidence="6 14" id="KW-0808">Transferase</keyword>
<dbReference type="PANTHER" id="PTHR24421:SF51">
    <property type="entry name" value="NITRATE_NITRITE SENSOR PROTEIN NARX"/>
    <property type="match status" value="1"/>
</dbReference>
<proteinExistence type="predicted"/>
<dbReference type="InterPro" id="IPR016380">
    <property type="entry name" value="Sig_transdc_His_kin_NarX/NarQ"/>
</dbReference>
<dbReference type="InterPro" id="IPR036890">
    <property type="entry name" value="HATPase_C_sf"/>
</dbReference>
<name>A0A845SRS4_9GAMM</name>
<dbReference type="Proteomes" id="UP000461443">
    <property type="component" value="Unassembled WGS sequence"/>
</dbReference>
<evidence type="ECO:0000259" key="16">
    <source>
        <dbReference type="PROSITE" id="PS50109"/>
    </source>
</evidence>
<evidence type="ECO:0000256" key="2">
    <source>
        <dbReference type="ARBA" id="ARBA00004429"/>
    </source>
</evidence>
<dbReference type="GO" id="GO:0046983">
    <property type="term" value="F:protein dimerization activity"/>
    <property type="evidence" value="ECO:0007669"/>
    <property type="project" value="UniProtKB-UniRule"/>
</dbReference>
<keyword evidence="9 14" id="KW-0418">Kinase</keyword>
<evidence type="ECO:0000256" key="5">
    <source>
        <dbReference type="ARBA" id="ARBA00022553"/>
    </source>
</evidence>
<evidence type="ECO:0000313" key="18">
    <source>
        <dbReference type="EMBL" id="NDL65797.1"/>
    </source>
</evidence>
<dbReference type="InterPro" id="IPR003594">
    <property type="entry name" value="HATPase_dom"/>
</dbReference>
<keyword evidence="7 15" id="KW-0812">Transmembrane</keyword>
<keyword evidence="19" id="KW-1185">Reference proteome</keyword>